<dbReference type="STRING" id="215250.A0A316YKN3"/>
<dbReference type="PANTHER" id="PTHR47432">
    <property type="entry name" value="CELL WALL ASSEMBLY REGULATOR SMI1"/>
    <property type="match status" value="1"/>
</dbReference>
<protein>
    <recommendedName>
        <fullName evidence="2">Knr4/Smi1-like domain-containing protein</fullName>
    </recommendedName>
</protein>
<organism evidence="3 4">
    <name type="scientific">Acaromyces ingoldii</name>
    <dbReference type="NCBI Taxonomy" id="215250"/>
    <lineage>
        <taxon>Eukaryota</taxon>
        <taxon>Fungi</taxon>
        <taxon>Dikarya</taxon>
        <taxon>Basidiomycota</taxon>
        <taxon>Ustilaginomycotina</taxon>
        <taxon>Exobasidiomycetes</taxon>
        <taxon>Exobasidiales</taxon>
        <taxon>Cryptobasidiaceae</taxon>
        <taxon>Acaromyces</taxon>
    </lineage>
</organism>
<dbReference type="RefSeq" id="XP_025375473.1">
    <property type="nucleotide sequence ID" value="XM_025518946.1"/>
</dbReference>
<feature type="compositionally biased region" description="Low complexity" evidence="1">
    <location>
        <begin position="7"/>
        <end position="27"/>
    </location>
</feature>
<dbReference type="GO" id="GO:0043332">
    <property type="term" value="C:mating projection tip"/>
    <property type="evidence" value="ECO:0007669"/>
    <property type="project" value="TreeGrafter"/>
</dbReference>
<evidence type="ECO:0000313" key="3">
    <source>
        <dbReference type="EMBL" id="PWN88275.1"/>
    </source>
</evidence>
<evidence type="ECO:0000256" key="1">
    <source>
        <dbReference type="SAM" id="MobiDB-lite"/>
    </source>
</evidence>
<feature type="compositionally biased region" description="Low complexity" evidence="1">
    <location>
        <begin position="450"/>
        <end position="461"/>
    </location>
</feature>
<dbReference type="AlphaFoldDB" id="A0A316YKN3"/>
<feature type="region of interest" description="Disordered" evidence="1">
    <location>
        <begin position="431"/>
        <end position="558"/>
    </location>
</feature>
<dbReference type="Proteomes" id="UP000245768">
    <property type="component" value="Unassembled WGS sequence"/>
</dbReference>
<dbReference type="InterPro" id="IPR051873">
    <property type="entry name" value="KNR4/SMI1_regulator"/>
</dbReference>
<keyword evidence="4" id="KW-1185">Reference proteome</keyword>
<dbReference type="InterPro" id="IPR037883">
    <property type="entry name" value="Knr4/Smi1-like_sf"/>
</dbReference>
<sequence>MASTNASGFFSSLSSLFGGSGSTSSGSSGFGERKKSAFGSGLPSSARRGPPGRLDEDGGAWSLPYSQYPATPNGGGSAHGQYPSRSPGVSGGAGFGRFDSASQTNLSNMTPTQSTSTLVPAQGRPSMTLSSNVSIPSTAYPPLRHTWKRIRAWCENHYSELGDTLNWPATEAAIDDLELTIGFTLPPAVRDSYLCYDGQELESNNSCNDGLFFGLPLLSLEQIAEEWRFWRNVDEDPTSGANAEVKGWMSSCPAGWVRQEYSCRGWIPLMTDHVGNYIGVDLTPDPSGGGAPGQVILFGRDFDTKIVLWRGEGEGGWGRFLQYFAEELESGEMWTLDDLSTGSEDEEDAVGYESYFSGGGSGAGKGGGDRGGEGIAGFKLTGEYKGWPVLEAWADRSMRCWEEMGMPIGQPPWHPEPPSVILEEVTGSRPVNEDGEAIDAEGSGSRGQGPHDPSASSSGASVRRDSSSQHSDGGAQDDGTPRAHPLEGPSEDVSQPGTPNGRRITDTLSPPPPSTKASRSRQKQREGSDSSLQQQIQQQRPRKPVPAPAAPLDLPTIDDVRAAHAAAMA</sequence>
<dbReference type="Pfam" id="PF09346">
    <property type="entry name" value="SMI1_KNR4"/>
    <property type="match status" value="1"/>
</dbReference>
<feature type="domain" description="Knr4/Smi1-like" evidence="2">
    <location>
        <begin position="168"/>
        <end position="396"/>
    </location>
</feature>
<dbReference type="SMART" id="SM00860">
    <property type="entry name" value="SMI1_KNR4"/>
    <property type="match status" value="1"/>
</dbReference>
<reference evidence="3 4" key="1">
    <citation type="journal article" date="2018" name="Mol. Biol. Evol.">
        <title>Broad Genomic Sampling Reveals a Smut Pathogenic Ancestry of the Fungal Clade Ustilaginomycotina.</title>
        <authorList>
            <person name="Kijpornyongpan T."/>
            <person name="Mondo S.J."/>
            <person name="Barry K."/>
            <person name="Sandor L."/>
            <person name="Lee J."/>
            <person name="Lipzen A."/>
            <person name="Pangilinan J."/>
            <person name="LaButti K."/>
            <person name="Hainaut M."/>
            <person name="Henrissat B."/>
            <person name="Grigoriev I.V."/>
            <person name="Spatafora J.W."/>
            <person name="Aime M.C."/>
        </authorList>
    </citation>
    <scope>NUCLEOTIDE SEQUENCE [LARGE SCALE GENOMIC DNA]</scope>
    <source>
        <strain evidence="3 4">MCA 4198</strain>
    </source>
</reference>
<evidence type="ECO:0000259" key="2">
    <source>
        <dbReference type="SMART" id="SM00860"/>
    </source>
</evidence>
<gene>
    <name evidence="3" type="ORF">FA10DRAFT_233368</name>
</gene>
<dbReference type="InParanoid" id="A0A316YKN3"/>
<dbReference type="GO" id="GO:0070880">
    <property type="term" value="P:fungal-type cell wall beta-glucan biosynthetic process"/>
    <property type="evidence" value="ECO:0007669"/>
    <property type="project" value="TreeGrafter"/>
</dbReference>
<feature type="region of interest" description="Disordered" evidence="1">
    <location>
        <begin position="1"/>
        <end position="133"/>
    </location>
</feature>
<dbReference type="SUPFAM" id="SSF160631">
    <property type="entry name" value="SMI1/KNR4-like"/>
    <property type="match status" value="1"/>
</dbReference>
<accession>A0A316YKN3</accession>
<feature type="compositionally biased region" description="Polar residues" evidence="1">
    <location>
        <begin position="100"/>
        <end position="133"/>
    </location>
</feature>
<dbReference type="GeneID" id="37040862"/>
<dbReference type="EMBL" id="KZ819638">
    <property type="protein sequence ID" value="PWN88275.1"/>
    <property type="molecule type" value="Genomic_DNA"/>
</dbReference>
<name>A0A316YKN3_9BASI</name>
<proteinExistence type="predicted"/>
<dbReference type="OrthoDB" id="2305498at2759"/>
<dbReference type="PANTHER" id="PTHR47432:SF1">
    <property type="entry name" value="CELL WALL ASSEMBLY REGULATOR SMI1"/>
    <property type="match status" value="1"/>
</dbReference>
<dbReference type="InterPro" id="IPR018958">
    <property type="entry name" value="Knr4/Smi1-like_dom"/>
</dbReference>
<feature type="non-terminal residue" evidence="3">
    <location>
        <position position="569"/>
    </location>
</feature>
<evidence type="ECO:0000313" key="4">
    <source>
        <dbReference type="Proteomes" id="UP000245768"/>
    </source>
</evidence>